<evidence type="ECO:0000256" key="3">
    <source>
        <dbReference type="ARBA" id="ARBA00023172"/>
    </source>
</evidence>
<dbReference type="AlphaFoldDB" id="A0A7D4TLN4"/>
<evidence type="ECO:0000259" key="5">
    <source>
        <dbReference type="PROSITE" id="PS51898"/>
    </source>
</evidence>
<name>A0A7D4TLN4_9SPHI</name>
<evidence type="ECO:0000313" key="7">
    <source>
        <dbReference type="EMBL" id="QKJ28414.1"/>
    </source>
</evidence>
<dbReference type="InterPro" id="IPR002104">
    <property type="entry name" value="Integrase_catalytic"/>
</dbReference>
<evidence type="ECO:0000256" key="4">
    <source>
        <dbReference type="PROSITE-ProRule" id="PRU01248"/>
    </source>
</evidence>
<dbReference type="Gene3D" id="1.10.443.10">
    <property type="entry name" value="Intergrase catalytic core"/>
    <property type="match status" value="1"/>
</dbReference>
<dbReference type="InterPro" id="IPR004107">
    <property type="entry name" value="Integrase_SAM-like_N"/>
</dbReference>
<dbReference type="PROSITE" id="PS51898">
    <property type="entry name" value="TYR_RECOMBINASE"/>
    <property type="match status" value="1"/>
</dbReference>
<dbReference type="Pfam" id="PF13495">
    <property type="entry name" value="Phage_int_SAM_4"/>
    <property type="match status" value="1"/>
</dbReference>
<dbReference type="RefSeq" id="WP_173413116.1">
    <property type="nucleotide sequence ID" value="NZ_CP054139.1"/>
</dbReference>
<dbReference type="KEGG" id="mmab:HQ865_01115"/>
<dbReference type="PROSITE" id="PS51900">
    <property type="entry name" value="CB"/>
    <property type="match status" value="1"/>
</dbReference>
<evidence type="ECO:0000259" key="6">
    <source>
        <dbReference type="PROSITE" id="PS51900"/>
    </source>
</evidence>
<proteinExistence type="predicted"/>
<evidence type="ECO:0000313" key="8">
    <source>
        <dbReference type="Proteomes" id="UP000505355"/>
    </source>
</evidence>
<feature type="domain" description="Tyr recombinase" evidence="5">
    <location>
        <begin position="247"/>
        <end position="424"/>
    </location>
</feature>
<dbReference type="EMBL" id="CP054139">
    <property type="protein sequence ID" value="QKJ28414.1"/>
    <property type="molecule type" value="Genomic_DNA"/>
</dbReference>
<dbReference type="InterPro" id="IPR010998">
    <property type="entry name" value="Integrase_recombinase_N"/>
</dbReference>
<gene>
    <name evidence="7" type="ORF">HQ865_01115</name>
</gene>
<dbReference type="Proteomes" id="UP000505355">
    <property type="component" value="Chromosome"/>
</dbReference>
<dbReference type="Pfam" id="PF00589">
    <property type="entry name" value="Phage_integrase"/>
    <property type="match status" value="1"/>
</dbReference>
<evidence type="ECO:0000256" key="1">
    <source>
        <dbReference type="ARBA" id="ARBA00022908"/>
    </source>
</evidence>
<evidence type="ECO:0000256" key="2">
    <source>
        <dbReference type="ARBA" id="ARBA00023125"/>
    </source>
</evidence>
<dbReference type="SUPFAM" id="SSF56349">
    <property type="entry name" value="DNA breaking-rejoining enzymes"/>
    <property type="match status" value="1"/>
</dbReference>
<dbReference type="GO" id="GO:0003677">
    <property type="term" value="F:DNA binding"/>
    <property type="evidence" value="ECO:0007669"/>
    <property type="project" value="UniProtKB-UniRule"/>
</dbReference>
<keyword evidence="8" id="KW-1185">Reference proteome</keyword>
<dbReference type="GO" id="GO:0006310">
    <property type="term" value="P:DNA recombination"/>
    <property type="evidence" value="ECO:0007669"/>
    <property type="project" value="UniProtKB-KW"/>
</dbReference>
<protein>
    <submittedName>
        <fullName evidence="7">Phage integrase N-terminal SAM-like domain-containing protein</fullName>
    </submittedName>
</protein>
<reference evidence="7 8" key="1">
    <citation type="submission" date="2020-05" db="EMBL/GenBank/DDBJ databases">
        <title>Mucilaginibacter mali sp. nov.</title>
        <authorList>
            <person name="Kim H.S."/>
            <person name="Lee K.C."/>
            <person name="Suh M.K."/>
            <person name="Kim J.-S."/>
            <person name="Han K.-I."/>
            <person name="Eom M.K."/>
            <person name="Shin Y.K."/>
            <person name="Lee J.-S."/>
        </authorList>
    </citation>
    <scope>NUCLEOTIDE SEQUENCE [LARGE SCALE GENOMIC DNA]</scope>
    <source>
        <strain evidence="7 8">G2-14</strain>
    </source>
</reference>
<dbReference type="InterPro" id="IPR013762">
    <property type="entry name" value="Integrase-like_cat_sf"/>
</dbReference>
<dbReference type="InterPro" id="IPR011010">
    <property type="entry name" value="DNA_brk_join_enz"/>
</dbReference>
<keyword evidence="3" id="KW-0233">DNA recombination</keyword>
<dbReference type="GO" id="GO:0015074">
    <property type="term" value="P:DNA integration"/>
    <property type="evidence" value="ECO:0007669"/>
    <property type="project" value="UniProtKB-KW"/>
</dbReference>
<organism evidence="7 8">
    <name type="scientific">Mucilaginibacter mali</name>
    <dbReference type="NCBI Taxonomy" id="2740462"/>
    <lineage>
        <taxon>Bacteria</taxon>
        <taxon>Pseudomonadati</taxon>
        <taxon>Bacteroidota</taxon>
        <taxon>Sphingobacteriia</taxon>
        <taxon>Sphingobacteriales</taxon>
        <taxon>Sphingobacteriaceae</taxon>
        <taxon>Mucilaginibacter</taxon>
    </lineage>
</organism>
<keyword evidence="1" id="KW-0229">DNA integration</keyword>
<feature type="domain" description="Core-binding (CB)" evidence="6">
    <location>
        <begin position="130"/>
        <end position="214"/>
    </location>
</feature>
<accession>A0A7D4TLN4</accession>
<dbReference type="InterPro" id="IPR044068">
    <property type="entry name" value="CB"/>
</dbReference>
<dbReference type="Gene3D" id="1.10.150.130">
    <property type="match status" value="1"/>
</dbReference>
<keyword evidence="2 4" id="KW-0238">DNA-binding</keyword>
<sequence length="430" mass="50661">MAAEKSGVKNGVPFGAFRQMCMARRKAKPHYKTPTVIRNKDGDWYIQYYYEHPMRPGEWKPFKLREGLNYIKDESEKETEFNYLRQDVEDWLKAGNSPFDTYDDVLAQIEAMEAEIAADELAKNGWKIEHAEREFIKNITYRGLTPNTINTYKRYVRAFRTWCLENEYQDVPLSKMTEFDLEEFLNEWAEVKNWQGRTFNNYLEFYGSFFDKCQGLERRENRRNGIEGAVVYLIDTKDIELRIVTPERNKPFNPELFELIKSAAKEPGREMLYDYLEWIFYSHMRPDEIRHLKVESIDTRARQIRFVGKTGDRLVPINNGLMGVIRRRGLIDHPQDSFVFGRMGKPGQQRMSVAYFLDQFAEVKRDIGSRTKLGPYNMKHTSVQRMKLAGLSDDEIMLQTGHKTLEAFRAYLADFYIDNGDKMKGATIEF</sequence>